<sequence>DLGFPPVRAVLDDRTEILVKEARVNYVKLQTVEHNVPLLFIGRVVPEDFERIVSRVLLGDKETQKLLTGDVTRLVRPTTTPGRCSHQEYLRISDVRREYMELSCESVLVFGRVWGLLECSFI</sequence>
<keyword evidence="3" id="KW-1185">Reference proteome</keyword>
<reference evidence="2" key="2">
    <citation type="submission" date="2023-05" db="EMBL/GenBank/DDBJ databases">
        <authorList>
            <consortium name="Lawrence Berkeley National Laboratory"/>
            <person name="Steindorff A."/>
            <person name="Hensen N."/>
            <person name="Bonometti L."/>
            <person name="Westerberg I."/>
            <person name="Brannstrom I.O."/>
            <person name="Guillou S."/>
            <person name="Cros-Aarteil S."/>
            <person name="Calhoun S."/>
            <person name="Haridas S."/>
            <person name="Kuo A."/>
            <person name="Mondo S."/>
            <person name="Pangilinan J."/>
            <person name="Riley R."/>
            <person name="Labutti K."/>
            <person name="Andreopoulos B."/>
            <person name="Lipzen A."/>
            <person name="Chen C."/>
            <person name="Yanf M."/>
            <person name="Daum C."/>
            <person name="Ng V."/>
            <person name="Clum A."/>
            <person name="Ohm R."/>
            <person name="Martin F."/>
            <person name="Silar P."/>
            <person name="Natvig D."/>
            <person name="Lalanne C."/>
            <person name="Gautier V."/>
            <person name="Ament-Velasquez S.L."/>
            <person name="Kruys A."/>
            <person name="Hutchinson M.I."/>
            <person name="Powell A.J."/>
            <person name="Barry K."/>
            <person name="Miller A.N."/>
            <person name="Grigoriev I.V."/>
            <person name="Debuchy R."/>
            <person name="Gladieux P."/>
            <person name="Thoren M.H."/>
            <person name="Johannesson H."/>
        </authorList>
    </citation>
    <scope>NUCLEOTIDE SEQUENCE</scope>
    <source>
        <strain evidence="2">CBS 103.79</strain>
    </source>
</reference>
<dbReference type="AlphaFoldDB" id="A0AAN6MI33"/>
<feature type="non-terminal residue" evidence="2">
    <location>
        <position position="1"/>
    </location>
</feature>
<organism evidence="2 3">
    <name type="scientific">Staphylotrichum tortipilum</name>
    <dbReference type="NCBI Taxonomy" id="2831512"/>
    <lineage>
        <taxon>Eukaryota</taxon>
        <taxon>Fungi</taxon>
        <taxon>Dikarya</taxon>
        <taxon>Ascomycota</taxon>
        <taxon>Pezizomycotina</taxon>
        <taxon>Sordariomycetes</taxon>
        <taxon>Sordariomycetidae</taxon>
        <taxon>Sordariales</taxon>
        <taxon>Chaetomiaceae</taxon>
        <taxon>Staphylotrichum</taxon>
    </lineage>
</organism>
<dbReference type="EMBL" id="MU855657">
    <property type="protein sequence ID" value="KAK3900581.1"/>
    <property type="molecule type" value="Genomic_DNA"/>
</dbReference>
<evidence type="ECO:0000259" key="1">
    <source>
        <dbReference type="Pfam" id="PF20233"/>
    </source>
</evidence>
<feature type="domain" description="DUF6590" evidence="1">
    <location>
        <begin position="2"/>
        <end position="52"/>
    </location>
</feature>
<accession>A0AAN6MI33</accession>
<dbReference type="Pfam" id="PF20233">
    <property type="entry name" value="DUF6590"/>
    <property type="match status" value="1"/>
</dbReference>
<name>A0AAN6MI33_9PEZI</name>
<comment type="caution">
    <text evidence="2">The sequence shown here is derived from an EMBL/GenBank/DDBJ whole genome shotgun (WGS) entry which is preliminary data.</text>
</comment>
<gene>
    <name evidence="2" type="ORF">C8A05DRAFT_17127</name>
</gene>
<protein>
    <recommendedName>
        <fullName evidence="1">DUF6590 domain-containing protein</fullName>
    </recommendedName>
</protein>
<dbReference type="InterPro" id="IPR046497">
    <property type="entry name" value="DUF6590"/>
</dbReference>
<proteinExistence type="predicted"/>
<reference evidence="2" key="1">
    <citation type="journal article" date="2023" name="Mol. Phylogenet. Evol.">
        <title>Genome-scale phylogeny and comparative genomics of the fungal order Sordariales.</title>
        <authorList>
            <person name="Hensen N."/>
            <person name="Bonometti L."/>
            <person name="Westerberg I."/>
            <person name="Brannstrom I.O."/>
            <person name="Guillou S."/>
            <person name="Cros-Aarteil S."/>
            <person name="Calhoun S."/>
            <person name="Haridas S."/>
            <person name="Kuo A."/>
            <person name="Mondo S."/>
            <person name="Pangilinan J."/>
            <person name="Riley R."/>
            <person name="LaButti K."/>
            <person name="Andreopoulos B."/>
            <person name="Lipzen A."/>
            <person name="Chen C."/>
            <person name="Yan M."/>
            <person name="Daum C."/>
            <person name="Ng V."/>
            <person name="Clum A."/>
            <person name="Steindorff A."/>
            <person name="Ohm R.A."/>
            <person name="Martin F."/>
            <person name="Silar P."/>
            <person name="Natvig D.O."/>
            <person name="Lalanne C."/>
            <person name="Gautier V."/>
            <person name="Ament-Velasquez S.L."/>
            <person name="Kruys A."/>
            <person name="Hutchinson M.I."/>
            <person name="Powell A.J."/>
            <person name="Barry K."/>
            <person name="Miller A.N."/>
            <person name="Grigoriev I.V."/>
            <person name="Debuchy R."/>
            <person name="Gladieux P."/>
            <person name="Hiltunen Thoren M."/>
            <person name="Johannesson H."/>
        </authorList>
    </citation>
    <scope>NUCLEOTIDE SEQUENCE</scope>
    <source>
        <strain evidence="2">CBS 103.79</strain>
    </source>
</reference>
<evidence type="ECO:0000313" key="3">
    <source>
        <dbReference type="Proteomes" id="UP001303889"/>
    </source>
</evidence>
<evidence type="ECO:0000313" key="2">
    <source>
        <dbReference type="EMBL" id="KAK3900581.1"/>
    </source>
</evidence>
<dbReference type="Proteomes" id="UP001303889">
    <property type="component" value="Unassembled WGS sequence"/>
</dbReference>